<organism evidence="1 2">
    <name type="scientific">Naganishia adeliensis</name>
    <dbReference type="NCBI Taxonomy" id="92952"/>
    <lineage>
        <taxon>Eukaryota</taxon>
        <taxon>Fungi</taxon>
        <taxon>Dikarya</taxon>
        <taxon>Basidiomycota</taxon>
        <taxon>Agaricomycotina</taxon>
        <taxon>Tremellomycetes</taxon>
        <taxon>Filobasidiales</taxon>
        <taxon>Filobasidiaceae</taxon>
        <taxon>Naganishia</taxon>
    </lineage>
</organism>
<reference evidence="1" key="1">
    <citation type="submission" date="2023-04" db="EMBL/GenBank/DDBJ databases">
        <title>Draft Genome sequencing of Naganishia species isolated from polar environments using Oxford Nanopore Technology.</title>
        <authorList>
            <person name="Leo P."/>
            <person name="Venkateswaran K."/>
        </authorList>
    </citation>
    <scope>NUCLEOTIDE SEQUENCE</scope>
    <source>
        <strain evidence="1">MNA-CCFEE 5262</strain>
    </source>
</reference>
<keyword evidence="2" id="KW-1185">Reference proteome</keyword>
<gene>
    <name evidence="1" type="ORF">QFC20_002028</name>
</gene>
<evidence type="ECO:0000313" key="2">
    <source>
        <dbReference type="Proteomes" id="UP001230649"/>
    </source>
</evidence>
<dbReference type="Proteomes" id="UP001230649">
    <property type="component" value="Unassembled WGS sequence"/>
</dbReference>
<sequence length="213" mass="23493">MRVTVTVTVVSAVVAVVAARLVSTPGVIATAELLCARITHLEIFTFRQAPPSKQPLRQQTFWRGRESTAMAPVQAPSTFKRFVEVGRVVLVNDGPFAGKLAVIAEIIDHNRALIDGPTTGVPRQSFPYRNMILTPYTLPALPRAAGTGAVKKALEKANVAEKWASSSWAKKLAVREQRKKQNDFERFEIGLLKRQKRDLVRKAHAKEKKSATA</sequence>
<accession>A0ACC2WN26</accession>
<dbReference type="EMBL" id="JASBWS010000013">
    <property type="protein sequence ID" value="KAJ9113138.1"/>
    <property type="molecule type" value="Genomic_DNA"/>
</dbReference>
<protein>
    <submittedName>
        <fullName evidence="1">Uncharacterized protein</fullName>
    </submittedName>
</protein>
<comment type="caution">
    <text evidence="1">The sequence shown here is derived from an EMBL/GenBank/DDBJ whole genome shotgun (WGS) entry which is preliminary data.</text>
</comment>
<evidence type="ECO:0000313" key="1">
    <source>
        <dbReference type="EMBL" id="KAJ9113138.1"/>
    </source>
</evidence>
<name>A0ACC2WN26_9TREE</name>
<proteinExistence type="predicted"/>